<accession>A0ABS1S3D3</accession>
<evidence type="ECO:0000313" key="2">
    <source>
        <dbReference type="Proteomes" id="UP000644749"/>
    </source>
</evidence>
<comment type="caution">
    <text evidence="1">The sequence shown here is derived from an EMBL/GenBank/DDBJ whole genome shotgun (WGS) entry which is preliminary data.</text>
</comment>
<gene>
    <name evidence="1" type="ORF">JL111_06990</name>
</gene>
<reference evidence="1 2" key="1">
    <citation type="submission" date="2021-01" db="EMBL/GenBank/DDBJ databases">
        <title>011410 draft genome.</title>
        <authorList>
            <person name="Lang L."/>
        </authorList>
    </citation>
    <scope>NUCLEOTIDE SEQUENCE [LARGE SCALE GENOMIC DNA]</scope>
    <source>
        <strain evidence="1 2">KCTC 42845</strain>
    </source>
</reference>
<evidence type="ECO:0008006" key="3">
    <source>
        <dbReference type="Google" id="ProtNLM"/>
    </source>
</evidence>
<organism evidence="1 2">
    <name type="scientific">Paracoccus aerius</name>
    <dbReference type="NCBI Taxonomy" id="1915382"/>
    <lineage>
        <taxon>Bacteria</taxon>
        <taxon>Pseudomonadati</taxon>
        <taxon>Pseudomonadota</taxon>
        <taxon>Alphaproteobacteria</taxon>
        <taxon>Rhodobacterales</taxon>
        <taxon>Paracoccaceae</taxon>
        <taxon>Paracoccus</taxon>
    </lineage>
</organism>
<dbReference type="EMBL" id="JAESHT010000004">
    <property type="protein sequence ID" value="MBL3673235.1"/>
    <property type="molecule type" value="Genomic_DNA"/>
</dbReference>
<name>A0ABS1S3D3_9RHOB</name>
<evidence type="ECO:0000313" key="1">
    <source>
        <dbReference type="EMBL" id="MBL3673235.1"/>
    </source>
</evidence>
<protein>
    <recommendedName>
        <fullName evidence="3">Transposase</fullName>
    </recommendedName>
</protein>
<proteinExistence type="predicted"/>
<dbReference type="RefSeq" id="WP_191308860.1">
    <property type="nucleotide sequence ID" value="NZ_BNCL01000004.1"/>
</dbReference>
<dbReference type="Proteomes" id="UP000644749">
    <property type="component" value="Unassembled WGS sequence"/>
</dbReference>
<keyword evidence="2" id="KW-1185">Reference proteome</keyword>
<sequence length="105" mass="11779">MNGHDSFVGRHRLAKLGDRTSKVAAAWRAGWIKRYGLRQSIEGQDAPGGTLKGKVGLGWARLYAEAIDCRHQVLGRADRHTRANLCRLWAQICSESKFGHRQPNE</sequence>